<dbReference type="KEGG" id="vpd:VAPA_1c47430"/>
<evidence type="ECO:0000313" key="2">
    <source>
        <dbReference type="Proteomes" id="UP000016223"/>
    </source>
</evidence>
<dbReference type="Proteomes" id="UP000016223">
    <property type="component" value="Chromosome 1"/>
</dbReference>
<dbReference type="EMBL" id="CP003911">
    <property type="protein sequence ID" value="AGU51809.1"/>
    <property type="molecule type" value="Genomic_DNA"/>
</dbReference>
<accession>T1XHI7</accession>
<dbReference type="PATRIC" id="fig|1246301.3.peg.4752"/>
<proteinExistence type="predicted"/>
<organism evidence="1 2">
    <name type="scientific">Variovorax paradoxus B4</name>
    <dbReference type="NCBI Taxonomy" id="1246301"/>
    <lineage>
        <taxon>Bacteria</taxon>
        <taxon>Pseudomonadati</taxon>
        <taxon>Pseudomonadota</taxon>
        <taxon>Betaproteobacteria</taxon>
        <taxon>Burkholderiales</taxon>
        <taxon>Comamonadaceae</taxon>
        <taxon>Variovorax</taxon>
    </lineage>
</organism>
<name>T1XHI7_VARPD</name>
<reference evidence="1 2" key="1">
    <citation type="submission" date="2012-10" db="EMBL/GenBank/DDBJ databases">
        <title>Genome sequence of Variovorax paradoxus B4.</title>
        <authorList>
            <person name="Schuldes J."/>
            <person name="Brandt U."/>
            <person name="Hiessl S."/>
            <person name="Wuebbeler J.H."/>
            <person name="Thuermer A."/>
            <person name="Steinbuechel A."/>
            <person name="Daniel R."/>
        </authorList>
    </citation>
    <scope>NUCLEOTIDE SEQUENCE [LARGE SCALE GENOMIC DNA]</scope>
    <source>
        <strain evidence="1 2">B4</strain>
    </source>
</reference>
<evidence type="ECO:0000313" key="1">
    <source>
        <dbReference type="EMBL" id="AGU51809.1"/>
    </source>
</evidence>
<dbReference type="OrthoDB" id="6003563at2"/>
<sequence>MRTVYTTTLTVREQTDATAALDMVGTWIQNWYRRLRITIDWPTASTADFEITPKPHHRLSVKGRTLKNRPESVLLDLLWEYPDDYDQTLGWTVRLSAVYESIGLVMSLELAVRGRTFQIFPAGYQFGAPRLIRNVSRLRSTHIGGHPYHLAAELITAEDVDVLTSLLLNPTRPFPIVVVSRRLESDRPLVDANLLAENLAGIAKVFELSDRWAAYRLTEEIGKTLSCYAGAVRLYWPRFKKDDDQFHHRSWMPWMLKDEASINALFKEIVETVAEAAAFRHVEPFQVVDFVSWLTLRIVKNGEVLPETMPTRYSKN</sequence>
<gene>
    <name evidence="1" type="ORF">VAPA_1c47430</name>
</gene>
<dbReference type="AlphaFoldDB" id="T1XHI7"/>
<dbReference type="RefSeq" id="WP_021012465.1">
    <property type="nucleotide sequence ID" value="NC_022247.1"/>
</dbReference>
<dbReference type="HOGENOM" id="CLU_879811_0_0_4"/>
<protein>
    <submittedName>
        <fullName evidence="1">Uncharacterized protein</fullName>
    </submittedName>
</protein>